<protein>
    <submittedName>
        <fullName evidence="1">Uncharacterized protein</fullName>
    </submittedName>
</protein>
<comment type="caution">
    <text evidence="1">The sequence shown here is derived from an EMBL/GenBank/DDBJ whole genome shotgun (WGS) entry which is preliminary data.</text>
</comment>
<dbReference type="EMBL" id="MCFF01000029">
    <property type="protein sequence ID" value="ORZ10931.1"/>
    <property type="molecule type" value="Genomic_DNA"/>
</dbReference>
<organism evidence="1 2">
    <name type="scientific">Lobosporangium transversale</name>
    <dbReference type="NCBI Taxonomy" id="64571"/>
    <lineage>
        <taxon>Eukaryota</taxon>
        <taxon>Fungi</taxon>
        <taxon>Fungi incertae sedis</taxon>
        <taxon>Mucoromycota</taxon>
        <taxon>Mortierellomycotina</taxon>
        <taxon>Mortierellomycetes</taxon>
        <taxon>Mortierellales</taxon>
        <taxon>Mortierellaceae</taxon>
        <taxon>Lobosporangium</taxon>
    </lineage>
</organism>
<accession>A0A1Y2GIS5</accession>
<proteinExistence type="predicted"/>
<dbReference type="Proteomes" id="UP000193648">
    <property type="component" value="Unassembled WGS sequence"/>
</dbReference>
<name>A0A1Y2GIS5_9FUNG</name>
<dbReference type="InParanoid" id="A0A1Y2GIS5"/>
<dbReference type="RefSeq" id="XP_021879448.1">
    <property type="nucleotide sequence ID" value="XM_022024836.1"/>
</dbReference>
<sequence length="351" mass="39244">MKLSHSVLSFPFLPSTRRQRFRRQLLRMKSSIQHTLFPPFILSTSSKLCLLLMRAVKALIDTTATITSSMEIADATVPATDCMGPNNTNINNMTCYKNTHIVDTQDPNDDQDYDNGPILCQDQLCVAANFLPLPSPGSGKMSRSSSSDCLIGNYYSLFGSIPSTLSLVTLPRLDCRPPFVCQRTGLDQLYGICVDAVVAMDNRDSIAESIITQSSDIFVNNNSRNNRWRWRWGVPSLNNNSNTGFMFTRCFGPGGATLYPEMETAPMYQNGPDLPIQRHRDLLDQDLHLAQQQQSVEPEMPPLTLVKAFDQENAQASCACSTAHNEEQPSVFCKYNICTYSQNIILTHHLE</sequence>
<dbReference type="AlphaFoldDB" id="A0A1Y2GIS5"/>
<evidence type="ECO:0000313" key="2">
    <source>
        <dbReference type="Proteomes" id="UP000193648"/>
    </source>
</evidence>
<reference evidence="1 2" key="1">
    <citation type="submission" date="2016-07" db="EMBL/GenBank/DDBJ databases">
        <title>Pervasive Adenine N6-methylation of Active Genes in Fungi.</title>
        <authorList>
            <consortium name="DOE Joint Genome Institute"/>
            <person name="Mondo S.J."/>
            <person name="Dannebaum R.O."/>
            <person name="Kuo R.C."/>
            <person name="Labutti K."/>
            <person name="Haridas S."/>
            <person name="Kuo A."/>
            <person name="Salamov A."/>
            <person name="Ahrendt S.R."/>
            <person name="Lipzen A."/>
            <person name="Sullivan W."/>
            <person name="Andreopoulos W.B."/>
            <person name="Clum A."/>
            <person name="Lindquist E."/>
            <person name="Daum C."/>
            <person name="Ramamoorthy G.K."/>
            <person name="Gryganskyi A."/>
            <person name="Culley D."/>
            <person name="Magnuson J.K."/>
            <person name="James T.Y."/>
            <person name="O'Malley M.A."/>
            <person name="Stajich J.E."/>
            <person name="Spatafora J.W."/>
            <person name="Visel A."/>
            <person name="Grigoriev I.V."/>
        </authorList>
    </citation>
    <scope>NUCLEOTIDE SEQUENCE [LARGE SCALE GENOMIC DNA]</scope>
    <source>
        <strain evidence="1 2">NRRL 3116</strain>
    </source>
</reference>
<keyword evidence="2" id="KW-1185">Reference proteome</keyword>
<dbReference type="GeneID" id="33566680"/>
<gene>
    <name evidence="1" type="ORF">BCR41DRAFT_357211</name>
</gene>
<evidence type="ECO:0000313" key="1">
    <source>
        <dbReference type="EMBL" id="ORZ10931.1"/>
    </source>
</evidence>